<evidence type="ECO:0000313" key="2">
    <source>
        <dbReference type="EMBL" id="KAK3669942.1"/>
    </source>
</evidence>
<dbReference type="EMBL" id="JAUTXT010000067">
    <property type="protein sequence ID" value="KAK3669942.1"/>
    <property type="molecule type" value="Genomic_DNA"/>
</dbReference>
<sequence length="164" mass="18505">MNSLTAQGLLPEHSVSEDLFANAYRTSRGQISILERFNATYANVQHIHDQIEDLKRNGALLQSQLTAKNEHIARLQGEVDRLQRSIDDQTKELKRNASRTAKLDTKIQTLQQQLTASKATIKRLEQQANASTSKQSGQTYNHQDDEHSRPGPNEQDNTGEPPYN</sequence>
<feature type="compositionally biased region" description="Polar residues" evidence="1">
    <location>
        <begin position="126"/>
        <end position="141"/>
    </location>
</feature>
<accession>A0AAE0TQI7</accession>
<proteinExistence type="predicted"/>
<dbReference type="Gene3D" id="1.10.287.1490">
    <property type="match status" value="1"/>
</dbReference>
<comment type="caution">
    <text evidence="2">The sequence shown here is derived from an EMBL/GenBank/DDBJ whole genome shotgun (WGS) entry which is preliminary data.</text>
</comment>
<reference evidence="2" key="1">
    <citation type="submission" date="2023-07" db="EMBL/GenBank/DDBJ databases">
        <title>Black Yeasts Isolated from many extreme environments.</title>
        <authorList>
            <person name="Coleine C."/>
            <person name="Stajich J.E."/>
            <person name="Selbmann L."/>
        </authorList>
    </citation>
    <scope>NUCLEOTIDE SEQUENCE</scope>
    <source>
        <strain evidence="2">CCFEE 5485</strain>
    </source>
</reference>
<evidence type="ECO:0000256" key="1">
    <source>
        <dbReference type="SAM" id="MobiDB-lite"/>
    </source>
</evidence>
<feature type="region of interest" description="Disordered" evidence="1">
    <location>
        <begin position="124"/>
        <end position="164"/>
    </location>
</feature>
<dbReference type="Proteomes" id="UP001274830">
    <property type="component" value="Unassembled WGS sequence"/>
</dbReference>
<name>A0AAE0TQI7_9PEZI</name>
<dbReference type="AlphaFoldDB" id="A0AAE0TQI7"/>
<keyword evidence="3" id="KW-1185">Reference proteome</keyword>
<protein>
    <submittedName>
        <fullName evidence="2">Uncharacterized protein</fullName>
    </submittedName>
</protein>
<gene>
    <name evidence="2" type="ORF">LTR78_010193</name>
</gene>
<evidence type="ECO:0000313" key="3">
    <source>
        <dbReference type="Proteomes" id="UP001274830"/>
    </source>
</evidence>
<dbReference type="SUPFAM" id="SSF57997">
    <property type="entry name" value="Tropomyosin"/>
    <property type="match status" value="1"/>
</dbReference>
<organism evidence="2 3">
    <name type="scientific">Recurvomyces mirabilis</name>
    <dbReference type="NCBI Taxonomy" id="574656"/>
    <lineage>
        <taxon>Eukaryota</taxon>
        <taxon>Fungi</taxon>
        <taxon>Dikarya</taxon>
        <taxon>Ascomycota</taxon>
        <taxon>Pezizomycotina</taxon>
        <taxon>Dothideomycetes</taxon>
        <taxon>Dothideomycetidae</taxon>
        <taxon>Mycosphaerellales</taxon>
        <taxon>Teratosphaeriaceae</taxon>
        <taxon>Recurvomyces</taxon>
    </lineage>
</organism>